<dbReference type="AlphaFoldDB" id="A0AAW2EP53"/>
<dbReference type="InterPro" id="IPR012337">
    <property type="entry name" value="RNaseH-like_sf"/>
</dbReference>
<dbReference type="InterPro" id="IPR050951">
    <property type="entry name" value="Retrovirus_Pol_polyprotein"/>
</dbReference>
<evidence type="ECO:0000256" key="6">
    <source>
        <dbReference type="ARBA" id="ARBA00022801"/>
    </source>
</evidence>
<dbReference type="Proteomes" id="UP001430953">
    <property type="component" value="Unassembled WGS sequence"/>
</dbReference>
<dbReference type="Gene3D" id="3.10.10.10">
    <property type="entry name" value="HIV Type 1 Reverse Transcriptase, subunit A, domain 1"/>
    <property type="match status" value="1"/>
</dbReference>
<evidence type="ECO:0000313" key="11">
    <source>
        <dbReference type="EMBL" id="KAL0104005.1"/>
    </source>
</evidence>
<dbReference type="GO" id="GO:0003676">
    <property type="term" value="F:nucleic acid binding"/>
    <property type="evidence" value="ECO:0007669"/>
    <property type="project" value="InterPro"/>
</dbReference>
<dbReference type="InterPro" id="IPR041588">
    <property type="entry name" value="Integrase_H2C2"/>
</dbReference>
<dbReference type="EMBL" id="JADYXP020000020">
    <property type="protein sequence ID" value="KAL0104005.1"/>
    <property type="molecule type" value="Genomic_DNA"/>
</dbReference>
<sequence>MNIDISENDSSIIKPEIHVNPDLPHEVKARVQNLFEANYVNAVKPPEPATENIFKLTLIDEKPFFCSPRRLSYHEKAELRTTLDNLMSKKVIRESTSEYASPIVLTKKKNGETRMCVDYRTLNKVTARDNFPLPLIEDQLDLLTGKKYFTTLDLKDGFYHVRMHENSVKYTSFVTPLVRDTGNYLRTSSIPRILAGNKVKIITDCQALNLTLLKKETNPRIARWVLEMQNYDYVLEHRPGSRMQHVDALSRQITVVEDNTFDRNLALCQSEDQNIASIRNELEHSEQKLFEMRNGLVYRKHCGQVLFYVPIALEPSVMHKYHNEMGHVGIEKTVRNIMSSYWFPEIKTKVKNHIKNCLKCVAFTPDSRRSQGSLHSIPKGDAPFSTLHVDHLALTSRSNSSAKHYIFLVVDAFTKHVKLYATKTTNAAEVIKNLKTYFEY</sequence>
<protein>
    <recommendedName>
        <fullName evidence="1">RNA-directed DNA polymerase</fullName>
        <ecNumber evidence="1">2.7.7.49</ecNumber>
    </recommendedName>
</protein>
<dbReference type="GO" id="GO:0042575">
    <property type="term" value="C:DNA polymerase complex"/>
    <property type="evidence" value="ECO:0007669"/>
    <property type="project" value="UniProtKB-ARBA"/>
</dbReference>
<evidence type="ECO:0000259" key="8">
    <source>
        <dbReference type="Pfam" id="PF00078"/>
    </source>
</evidence>
<evidence type="ECO:0000256" key="7">
    <source>
        <dbReference type="ARBA" id="ARBA00022918"/>
    </source>
</evidence>
<dbReference type="GO" id="GO:0016787">
    <property type="term" value="F:hydrolase activity"/>
    <property type="evidence" value="ECO:0007669"/>
    <property type="project" value="UniProtKB-KW"/>
</dbReference>
<reference evidence="12 13" key="1">
    <citation type="submission" date="2023-03" db="EMBL/GenBank/DDBJ databases">
        <title>High recombination rates correlate with genetic variation in Cardiocondyla obscurior ants.</title>
        <authorList>
            <person name="Errbii M."/>
        </authorList>
    </citation>
    <scope>NUCLEOTIDE SEQUENCE [LARGE SCALE GENOMIC DNA]</scope>
    <source>
        <strain evidence="12">Alpha-2009</strain>
        <tissue evidence="12">Whole body</tissue>
    </source>
</reference>
<proteinExistence type="predicted"/>
<feature type="domain" description="Integrase zinc-binding" evidence="10">
    <location>
        <begin position="309"/>
        <end position="362"/>
    </location>
</feature>
<dbReference type="Gene3D" id="3.30.420.10">
    <property type="entry name" value="Ribonuclease H-like superfamily/Ribonuclease H"/>
    <property type="match status" value="1"/>
</dbReference>
<dbReference type="InterPro" id="IPR043502">
    <property type="entry name" value="DNA/RNA_pol_sf"/>
</dbReference>
<comment type="caution">
    <text evidence="12">The sequence shown here is derived from an EMBL/GenBank/DDBJ whole genome shotgun (WGS) entry which is preliminary data.</text>
</comment>
<keyword evidence="6" id="KW-0378">Hydrolase</keyword>
<evidence type="ECO:0000259" key="9">
    <source>
        <dbReference type="Pfam" id="PF17917"/>
    </source>
</evidence>
<name>A0AAW2EP53_9HYME</name>
<evidence type="ECO:0000313" key="13">
    <source>
        <dbReference type="Proteomes" id="UP001430953"/>
    </source>
</evidence>
<evidence type="ECO:0000256" key="2">
    <source>
        <dbReference type="ARBA" id="ARBA00022679"/>
    </source>
</evidence>
<dbReference type="EMBL" id="JADYXP020000020">
    <property type="protein sequence ID" value="KAL0104011.1"/>
    <property type="molecule type" value="Genomic_DNA"/>
</dbReference>
<evidence type="ECO:0000256" key="4">
    <source>
        <dbReference type="ARBA" id="ARBA00022722"/>
    </source>
</evidence>
<evidence type="ECO:0000256" key="1">
    <source>
        <dbReference type="ARBA" id="ARBA00012493"/>
    </source>
</evidence>
<gene>
    <name evidence="11" type="ORF">PUN28_016989</name>
    <name evidence="12" type="ORF">PUN28_016995</name>
</gene>
<dbReference type="InterPro" id="IPR000477">
    <property type="entry name" value="RT_dom"/>
</dbReference>
<keyword evidence="4" id="KW-0540">Nuclease</keyword>
<dbReference type="Pfam" id="PF17921">
    <property type="entry name" value="Integrase_H2C2"/>
    <property type="match status" value="1"/>
</dbReference>
<keyword evidence="13" id="KW-1185">Reference proteome</keyword>
<keyword evidence="5" id="KW-0255">Endonuclease</keyword>
<dbReference type="Pfam" id="PF00078">
    <property type="entry name" value="RVT_1"/>
    <property type="match status" value="1"/>
</dbReference>
<dbReference type="GO" id="GO:0003964">
    <property type="term" value="F:RNA-directed DNA polymerase activity"/>
    <property type="evidence" value="ECO:0007669"/>
    <property type="project" value="UniProtKB-KW"/>
</dbReference>
<feature type="domain" description="Reverse transcriptase" evidence="8">
    <location>
        <begin position="107"/>
        <end position="177"/>
    </location>
</feature>
<dbReference type="Pfam" id="PF17917">
    <property type="entry name" value="RT_RNaseH"/>
    <property type="match status" value="1"/>
</dbReference>
<feature type="domain" description="Reverse transcriptase RNase H-like" evidence="9">
    <location>
        <begin position="192"/>
        <end position="231"/>
    </location>
</feature>
<evidence type="ECO:0000256" key="5">
    <source>
        <dbReference type="ARBA" id="ARBA00022759"/>
    </source>
</evidence>
<evidence type="ECO:0000259" key="10">
    <source>
        <dbReference type="Pfam" id="PF17921"/>
    </source>
</evidence>
<keyword evidence="3" id="KW-0548">Nucleotidyltransferase</keyword>
<dbReference type="GO" id="GO:0004519">
    <property type="term" value="F:endonuclease activity"/>
    <property type="evidence" value="ECO:0007669"/>
    <property type="project" value="UniProtKB-KW"/>
</dbReference>
<dbReference type="InterPro" id="IPR041373">
    <property type="entry name" value="RT_RNaseH"/>
</dbReference>
<keyword evidence="2" id="KW-0808">Transferase</keyword>
<dbReference type="EC" id="2.7.7.49" evidence="1"/>
<dbReference type="Gene3D" id="1.10.340.70">
    <property type="match status" value="1"/>
</dbReference>
<evidence type="ECO:0000256" key="3">
    <source>
        <dbReference type="ARBA" id="ARBA00022695"/>
    </source>
</evidence>
<accession>A0AAW2EP53</accession>
<evidence type="ECO:0000313" key="12">
    <source>
        <dbReference type="EMBL" id="KAL0104011.1"/>
    </source>
</evidence>
<dbReference type="SUPFAM" id="SSF56672">
    <property type="entry name" value="DNA/RNA polymerases"/>
    <property type="match status" value="1"/>
</dbReference>
<dbReference type="FunFam" id="1.10.340.70:FF:000001">
    <property type="entry name" value="Retrovirus-related Pol polyprotein from transposon gypsy-like Protein"/>
    <property type="match status" value="1"/>
</dbReference>
<keyword evidence="7" id="KW-0695">RNA-directed DNA polymerase</keyword>
<organism evidence="12 13">
    <name type="scientific">Cardiocondyla obscurior</name>
    <dbReference type="NCBI Taxonomy" id="286306"/>
    <lineage>
        <taxon>Eukaryota</taxon>
        <taxon>Metazoa</taxon>
        <taxon>Ecdysozoa</taxon>
        <taxon>Arthropoda</taxon>
        <taxon>Hexapoda</taxon>
        <taxon>Insecta</taxon>
        <taxon>Pterygota</taxon>
        <taxon>Neoptera</taxon>
        <taxon>Endopterygota</taxon>
        <taxon>Hymenoptera</taxon>
        <taxon>Apocrita</taxon>
        <taxon>Aculeata</taxon>
        <taxon>Formicoidea</taxon>
        <taxon>Formicidae</taxon>
        <taxon>Myrmicinae</taxon>
        <taxon>Cardiocondyla</taxon>
    </lineage>
</organism>
<dbReference type="InterPro" id="IPR036397">
    <property type="entry name" value="RNaseH_sf"/>
</dbReference>
<dbReference type="PANTHER" id="PTHR37984:SF5">
    <property type="entry name" value="PROTEIN NYNRIN-LIKE"/>
    <property type="match status" value="1"/>
</dbReference>
<dbReference type="SUPFAM" id="SSF53098">
    <property type="entry name" value="Ribonuclease H-like"/>
    <property type="match status" value="1"/>
</dbReference>
<dbReference type="CDD" id="cd01647">
    <property type="entry name" value="RT_LTR"/>
    <property type="match status" value="1"/>
</dbReference>
<dbReference type="PANTHER" id="PTHR37984">
    <property type="entry name" value="PROTEIN CBG26694"/>
    <property type="match status" value="1"/>
</dbReference>